<dbReference type="EMBL" id="JN133299">
    <property type="protein sequence ID" value="AER92592.1"/>
    <property type="molecule type" value="Genomic_DNA"/>
</dbReference>
<dbReference type="AlphaFoldDB" id="G8GJ70"/>
<proteinExistence type="predicted"/>
<organism evidence="2">
    <name type="scientific">Linum usitatissimum</name>
    <name type="common">Flax</name>
    <name type="synonym">Linum humile</name>
    <dbReference type="NCBI Taxonomy" id="4006"/>
    <lineage>
        <taxon>Eukaryota</taxon>
        <taxon>Viridiplantae</taxon>
        <taxon>Streptophyta</taxon>
        <taxon>Embryophyta</taxon>
        <taxon>Tracheophyta</taxon>
        <taxon>Spermatophyta</taxon>
        <taxon>Magnoliopsida</taxon>
        <taxon>eudicotyledons</taxon>
        <taxon>Gunneridae</taxon>
        <taxon>Pentapetalae</taxon>
        <taxon>rosids</taxon>
        <taxon>fabids</taxon>
        <taxon>Malpighiales</taxon>
        <taxon>Linaceae</taxon>
        <taxon>Linum</taxon>
    </lineage>
</organism>
<protein>
    <submittedName>
        <fullName evidence="2">Uncharacterized protein</fullName>
    </submittedName>
</protein>
<name>G8GJ70_LINUS</name>
<accession>G8GJ70</accession>
<evidence type="ECO:0000313" key="2">
    <source>
        <dbReference type="EMBL" id="AER92592.1"/>
    </source>
</evidence>
<feature type="region of interest" description="Disordered" evidence="1">
    <location>
        <begin position="1"/>
        <end position="33"/>
    </location>
</feature>
<sequence>MERKEDETSPLTTWPATGDETKREGESQVYSNG</sequence>
<evidence type="ECO:0000256" key="1">
    <source>
        <dbReference type="SAM" id="MobiDB-lite"/>
    </source>
</evidence>
<reference evidence="2" key="1">
    <citation type="journal article" date="2012" name="Plant J.">
        <title>The genome of flax (Linum usitatissimum) assembled de novo from short shotgun sequence reads.</title>
        <authorList>
            <person name="Wang Z."/>
            <person name="Hobson N."/>
            <person name="Galindo L."/>
            <person name="Zhu S."/>
            <person name="Shi D."/>
            <person name="McDill J."/>
            <person name="Yang L."/>
            <person name="Hawkins S."/>
            <person name="Neutelings G."/>
            <person name="Datla R."/>
            <person name="Lambert G."/>
            <person name="Galbraith D.W."/>
            <person name="Grassa C.J."/>
            <person name="Geraldes A."/>
            <person name="Cronk Q.C."/>
            <person name="Cullis C."/>
            <person name="Dash P.K."/>
            <person name="Kumar P.A."/>
            <person name="Cloutier S."/>
            <person name="Sharpe A.G."/>
            <person name="Wong G.K."/>
            <person name="Wang J."/>
            <person name="Deyholos M.K."/>
        </authorList>
    </citation>
    <scope>NUCLEOTIDE SEQUENCE</scope>
</reference>